<accession>A0AA88V7N4</accession>
<organism evidence="3 4">
    <name type="scientific">Escallonia herrerae</name>
    <dbReference type="NCBI Taxonomy" id="1293975"/>
    <lineage>
        <taxon>Eukaryota</taxon>
        <taxon>Viridiplantae</taxon>
        <taxon>Streptophyta</taxon>
        <taxon>Embryophyta</taxon>
        <taxon>Tracheophyta</taxon>
        <taxon>Spermatophyta</taxon>
        <taxon>Magnoliopsida</taxon>
        <taxon>eudicotyledons</taxon>
        <taxon>Gunneridae</taxon>
        <taxon>Pentapetalae</taxon>
        <taxon>asterids</taxon>
        <taxon>campanulids</taxon>
        <taxon>Escalloniales</taxon>
        <taxon>Escalloniaceae</taxon>
        <taxon>Escallonia</taxon>
    </lineage>
</organism>
<keyword evidence="1" id="KW-0560">Oxidoreductase</keyword>
<evidence type="ECO:0000259" key="2">
    <source>
        <dbReference type="Pfam" id="PF16884"/>
    </source>
</evidence>
<dbReference type="Proteomes" id="UP001188597">
    <property type="component" value="Unassembled WGS sequence"/>
</dbReference>
<protein>
    <recommendedName>
        <fullName evidence="2">Oxidoreductase N-terminal domain-containing protein</fullName>
    </recommendedName>
</protein>
<dbReference type="EMBL" id="JAVXUP010002517">
    <property type="protein sequence ID" value="KAK3002873.1"/>
    <property type="molecule type" value="Genomic_DNA"/>
</dbReference>
<proteinExistence type="predicted"/>
<reference evidence="3" key="1">
    <citation type="submission" date="2022-12" db="EMBL/GenBank/DDBJ databases">
        <title>Draft genome assemblies for two species of Escallonia (Escalloniales).</title>
        <authorList>
            <person name="Chanderbali A."/>
            <person name="Dervinis C."/>
            <person name="Anghel I."/>
            <person name="Soltis D."/>
            <person name="Soltis P."/>
            <person name="Zapata F."/>
        </authorList>
    </citation>
    <scope>NUCLEOTIDE SEQUENCE</scope>
    <source>
        <strain evidence="3">UCBG64.0493</strain>
        <tissue evidence="3">Leaf</tissue>
    </source>
</reference>
<dbReference type="Pfam" id="PF16884">
    <property type="entry name" value="ADH_N_2"/>
    <property type="match status" value="1"/>
</dbReference>
<sequence>MEVANKFIATKGHIEGAPQESDFELKTESLPLSPASGSKDVIVKNLNLLPFMLQTGKVIEASAVGRVVASGHPDFKKDDLVDGLLYWGEYSIYKGGGILNKLDAMGFPLSYHLGVLDSLKEKLGFHDDFNCKEETDLSSQPLQGFLQKIRAKQKTLNLKIRTSVMIGQYYVVPKHDSFAQTIHVTKAVMYI</sequence>
<dbReference type="InterPro" id="IPR011032">
    <property type="entry name" value="GroES-like_sf"/>
</dbReference>
<dbReference type="PANTHER" id="PTHR43205">
    <property type="entry name" value="PROSTAGLANDIN REDUCTASE"/>
    <property type="match status" value="1"/>
</dbReference>
<dbReference type="SUPFAM" id="SSF50129">
    <property type="entry name" value="GroES-like"/>
    <property type="match status" value="1"/>
</dbReference>
<comment type="caution">
    <text evidence="3">The sequence shown here is derived from an EMBL/GenBank/DDBJ whole genome shotgun (WGS) entry which is preliminary data.</text>
</comment>
<gene>
    <name evidence="3" type="ORF">RJ639_020130</name>
</gene>
<evidence type="ECO:0000313" key="4">
    <source>
        <dbReference type="Proteomes" id="UP001188597"/>
    </source>
</evidence>
<dbReference type="InterPro" id="IPR045010">
    <property type="entry name" value="MDR_fam"/>
</dbReference>
<dbReference type="GO" id="GO:0016628">
    <property type="term" value="F:oxidoreductase activity, acting on the CH-CH group of donors, NAD or NADP as acceptor"/>
    <property type="evidence" value="ECO:0007669"/>
    <property type="project" value="InterPro"/>
</dbReference>
<evidence type="ECO:0000313" key="3">
    <source>
        <dbReference type="EMBL" id="KAK3002873.1"/>
    </source>
</evidence>
<dbReference type="PANTHER" id="PTHR43205:SF12">
    <property type="entry name" value="OS06G0602900 PROTEIN"/>
    <property type="match status" value="1"/>
</dbReference>
<name>A0AA88V7N4_9ASTE</name>
<keyword evidence="4" id="KW-1185">Reference proteome</keyword>
<feature type="domain" description="Oxidoreductase N-terminal" evidence="2">
    <location>
        <begin position="8"/>
        <end position="98"/>
    </location>
</feature>
<dbReference type="AlphaFoldDB" id="A0AA88V7N4"/>
<evidence type="ECO:0000256" key="1">
    <source>
        <dbReference type="ARBA" id="ARBA00023002"/>
    </source>
</evidence>
<dbReference type="InterPro" id="IPR041694">
    <property type="entry name" value="ADH_N_2"/>
</dbReference>
<dbReference type="Gene3D" id="3.90.180.10">
    <property type="entry name" value="Medium-chain alcohol dehydrogenases, catalytic domain"/>
    <property type="match status" value="2"/>
</dbReference>